<organism evidence="7 8">
    <name type="scientific">Undibacterium pigrum</name>
    <dbReference type="NCBI Taxonomy" id="401470"/>
    <lineage>
        <taxon>Bacteria</taxon>
        <taxon>Pseudomonadati</taxon>
        <taxon>Pseudomonadota</taxon>
        <taxon>Betaproteobacteria</taxon>
        <taxon>Burkholderiales</taxon>
        <taxon>Oxalobacteraceae</taxon>
        <taxon>Undibacterium</taxon>
    </lineage>
</organism>
<accession>A0A318IZN6</accession>
<comment type="caution">
    <text evidence="7">The sequence shown here is derived from an EMBL/GenBank/DDBJ whole genome shotgun (WGS) entry which is preliminary data.</text>
</comment>
<feature type="transmembrane region" description="Helical" evidence="5">
    <location>
        <begin position="170"/>
        <end position="187"/>
    </location>
</feature>
<dbReference type="InterPro" id="IPR007016">
    <property type="entry name" value="O-antigen_ligase-rel_domated"/>
</dbReference>
<dbReference type="EMBL" id="QJKB01000009">
    <property type="protein sequence ID" value="PXX39930.1"/>
    <property type="molecule type" value="Genomic_DNA"/>
</dbReference>
<feature type="domain" description="O-antigen ligase-related" evidence="6">
    <location>
        <begin position="203"/>
        <end position="368"/>
    </location>
</feature>
<feature type="transmembrane region" description="Helical" evidence="5">
    <location>
        <begin position="392"/>
        <end position="411"/>
    </location>
</feature>
<dbReference type="PANTHER" id="PTHR37422">
    <property type="entry name" value="TEICHURONIC ACID BIOSYNTHESIS PROTEIN TUAE"/>
    <property type="match status" value="1"/>
</dbReference>
<dbReference type="Proteomes" id="UP000247792">
    <property type="component" value="Unassembled WGS sequence"/>
</dbReference>
<evidence type="ECO:0000259" key="6">
    <source>
        <dbReference type="Pfam" id="PF04932"/>
    </source>
</evidence>
<keyword evidence="8" id="KW-1185">Reference proteome</keyword>
<keyword evidence="2 5" id="KW-0812">Transmembrane</keyword>
<protein>
    <submittedName>
        <fullName evidence="7">O-antigen ligase</fullName>
    </submittedName>
</protein>
<evidence type="ECO:0000256" key="5">
    <source>
        <dbReference type="SAM" id="Phobius"/>
    </source>
</evidence>
<evidence type="ECO:0000256" key="4">
    <source>
        <dbReference type="ARBA" id="ARBA00023136"/>
    </source>
</evidence>
<dbReference type="GO" id="GO:0016874">
    <property type="term" value="F:ligase activity"/>
    <property type="evidence" value="ECO:0007669"/>
    <property type="project" value="UniProtKB-KW"/>
</dbReference>
<gene>
    <name evidence="7" type="ORF">DFR42_10941</name>
</gene>
<feature type="transmembrane region" description="Helical" evidence="5">
    <location>
        <begin position="73"/>
        <end position="90"/>
    </location>
</feature>
<keyword evidence="4 5" id="KW-0472">Membrane</keyword>
<dbReference type="Pfam" id="PF04932">
    <property type="entry name" value="Wzy_C"/>
    <property type="match status" value="1"/>
</dbReference>
<dbReference type="GO" id="GO:0016020">
    <property type="term" value="C:membrane"/>
    <property type="evidence" value="ECO:0007669"/>
    <property type="project" value="UniProtKB-SubCell"/>
</dbReference>
<keyword evidence="7" id="KW-0436">Ligase</keyword>
<sequence>MNTASVSPAAGSMQMEAQLGWRQSLPHQILSGLPLTLFFPVGVMYGGVLLFYISLLVSGSYLQKLDRVRQSPMVLPILGLSLVSVVLAAMQDVPPELHKEFWPGFFHYQTYLFLLPFLAVPAGQWQRRAMHIFFAGAILAATLFVANFLHLLPVNTLFRSYVIYEGNKSILLGILMAIAAAWMLHELRAHRDHPVWRVLAIVYVAATLVLLAKTRTASLLFFLLCGVLILRQIGWSWRVVALPLILLAALGGGWKYALSLPPPTTCEVRLVQAGPWEIFKLRSLCTVHQLHDFSQGRKVSDDGMRLELFKITGDIIAEKPWAGHGIATWMHLYQQKARGLISATMTTPHNDYLLYLTELGVLGLLALLVIWGGQFWVSYRMAVHENPDTKEMAMPLLMLTIAMMLGGMFNAILRDGVFGMAFMILLAIPLAGMRNRANK</sequence>
<comment type="subcellular location">
    <subcellularLocation>
        <location evidence="1">Membrane</location>
        <topology evidence="1">Multi-pass membrane protein</topology>
    </subcellularLocation>
</comment>
<name>A0A318IZN6_9BURK</name>
<feature type="transmembrane region" description="Helical" evidence="5">
    <location>
        <begin position="352"/>
        <end position="371"/>
    </location>
</feature>
<dbReference type="InterPro" id="IPR051533">
    <property type="entry name" value="WaaL-like"/>
</dbReference>
<evidence type="ECO:0000256" key="1">
    <source>
        <dbReference type="ARBA" id="ARBA00004141"/>
    </source>
</evidence>
<reference evidence="7 8" key="1">
    <citation type="submission" date="2018-05" db="EMBL/GenBank/DDBJ databases">
        <title>Genomic Encyclopedia of Type Strains, Phase IV (KMG-IV): sequencing the most valuable type-strain genomes for metagenomic binning, comparative biology and taxonomic classification.</title>
        <authorList>
            <person name="Goeker M."/>
        </authorList>
    </citation>
    <scope>NUCLEOTIDE SEQUENCE [LARGE SCALE GENOMIC DNA]</scope>
    <source>
        <strain evidence="7 8">DSM 19792</strain>
    </source>
</reference>
<dbReference type="PANTHER" id="PTHR37422:SF13">
    <property type="entry name" value="LIPOPOLYSACCHARIDE BIOSYNTHESIS PROTEIN PA4999-RELATED"/>
    <property type="match status" value="1"/>
</dbReference>
<proteinExistence type="predicted"/>
<dbReference type="AlphaFoldDB" id="A0A318IZN6"/>
<evidence type="ECO:0000256" key="3">
    <source>
        <dbReference type="ARBA" id="ARBA00022989"/>
    </source>
</evidence>
<feature type="transmembrane region" description="Helical" evidence="5">
    <location>
        <begin position="102"/>
        <end position="120"/>
    </location>
</feature>
<feature type="transmembrane region" description="Helical" evidence="5">
    <location>
        <begin position="132"/>
        <end position="150"/>
    </location>
</feature>
<feature type="transmembrane region" description="Helical" evidence="5">
    <location>
        <begin position="194"/>
        <end position="211"/>
    </location>
</feature>
<dbReference type="OrthoDB" id="9795248at2"/>
<evidence type="ECO:0000313" key="7">
    <source>
        <dbReference type="EMBL" id="PXX39930.1"/>
    </source>
</evidence>
<feature type="transmembrane region" description="Helical" evidence="5">
    <location>
        <begin position="37"/>
        <end position="61"/>
    </location>
</feature>
<feature type="transmembrane region" description="Helical" evidence="5">
    <location>
        <begin position="417"/>
        <end position="433"/>
    </location>
</feature>
<feature type="transmembrane region" description="Helical" evidence="5">
    <location>
        <begin position="217"/>
        <end position="233"/>
    </location>
</feature>
<dbReference type="RefSeq" id="WP_110257174.1">
    <property type="nucleotide sequence ID" value="NZ_QJKB01000009.1"/>
</dbReference>
<evidence type="ECO:0000313" key="8">
    <source>
        <dbReference type="Proteomes" id="UP000247792"/>
    </source>
</evidence>
<keyword evidence="3 5" id="KW-1133">Transmembrane helix</keyword>
<evidence type="ECO:0000256" key="2">
    <source>
        <dbReference type="ARBA" id="ARBA00022692"/>
    </source>
</evidence>